<dbReference type="EMBL" id="CM029046">
    <property type="protein sequence ID" value="KAG2587372.1"/>
    <property type="molecule type" value="Genomic_DNA"/>
</dbReference>
<evidence type="ECO:0000256" key="2">
    <source>
        <dbReference type="ARBA" id="ARBA00022771"/>
    </source>
</evidence>
<dbReference type="Gene3D" id="3.30.40.10">
    <property type="entry name" value="Zinc/RING finger domain, C3HC4 (zinc finger)"/>
    <property type="match status" value="1"/>
</dbReference>
<keyword evidence="9" id="KW-1185">Reference proteome</keyword>
<dbReference type="GO" id="GO:0008270">
    <property type="term" value="F:zinc ion binding"/>
    <property type="evidence" value="ECO:0007669"/>
    <property type="project" value="UniProtKB-KW"/>
</dbReference>
<keyword evidence="3" id="KW-0862">Zinc</keyword>
<organism evidence="8 9">
    <name type="scientific">Panicum virgatum</name>
    <name type="common">Blackwell switchgrass</name>
    <dbReference type="NCBI Taxonomy" id="38727"/>
    <lineage>
        <taxon>Eukaryota</taxon>
        <taxon>Viridiplantae</taxon>
        <taxon>Streptophyta</taxon>
        <taxon>Embryophyta</taxon>
        <taxon>Tracheophyta</taxon>
        <taxon>Spermatophyta</taxon>
        <taxon>Magnoliopsida</taxon>
        <taxon>Liliopsida</taxon>
        <taxon>Poales</taxon>
        <taxon>Poaceae</taxon>
        <taxon>PACMAD clade</taxon>
        <taxon>Panicoideae</taxon>
        <taxon>Panicodae</taxon>
        <taxon>Paniceae</taxon>
        <taxon>Panicinae</taxon>
        <taxon>Panicum</taxon>
        <taxon>Panicum sect. Hiantes</taxon>
    </lineage>
</organism>
<name>A0A8T0RM61_PANVG</name>
<evidence type="ECO:0000256" key="5">
    <source>
        <dbReference type="PROSITE-ProRule" id="PRU00455"/>
    </source>
</evidence>
<dbReference type="Pfam" id="PF21361">
    <property type="entry name" value="Sina_ZnF"/>
    <property type="match status" value="1"/>
</dbReference>
<dbReference type="InterPro" id="IPR044286">
    <property type="entry name" value="SINL_plant"/>
</dbReference>
<dbReference type="Proteomes" id="UP000823388">
    <property type="component" value="Chromosome 5N"/>
</dbReference>
<evidence type="ECO:0000256" key="6">
    <source>
        <dbReference type="SAM" id="MobiDB-lite"/>
    </source>
</evidence>
<evidence type="ECO:0000259" key="7">
    <source>
        <dbReference type="PROSITE" id="PS51081"/>
    </source>
</evidence>
<dbReference type="AlphaFoldDB" id="A0A8T0RM61"/>
<evidence type="ECO:0000256" key="4">
    <source>
        <dbReference type="ARBA" id="ARBA00024004"/>
    </source>
</evidence>
<dbReference type="PROSITE" id="PS51081">
    <property type="entry name" value="ZF_SIAH"/>
    <property type="match status" value="1"/>
</dbReference>
<evidence type="ECO:0000313" key="8">
    <source>
        <dbReference type="EMBL" id="KAG2587372.1"/>
    </source>
</evidence>
<dbReference type="SUPFAM" id="SSF49599">
    <property type="entry name" value="TRAF domain-like"/>
    <property type="match status" value="1"/>
</dbReference>
<comment type="caution">
    <text evidence="8">The sequence shown here is derived from an EMBL/GenBank/DDBJ whole genome shotgun (WGS) entry which is preliminary data.</text>
</comment>
<evidence type="ECO:0000256" key="3">
    <source>
        <dbReference type="ARBA" id="ARBA00022833"/>
    </source>
</evidence>
<dbReference type="InterPro" id="IPR013010">
    <property type="entry name" value="Znf_SIAH"/>
</dbReference>
<proteinExistence type="predicted"/>
<feature type="compositionally biased region" description="Basic residues" evidence="6">
    <location>
        <begin position="1"/>
        <end position="10"/>
    </location>
</feature>
<feature type="region of interest" description="Disordered" evidence="6">
    <location>
        <begin position="1"/>
        <end position="34"/>
    </location>
</feature>
<feature type="compositionally biased region" description="Low complexity" evidence="6">
    <location>
        <begin position="16"/>
        <end position="26"/>
    </location>
</feature>
<accession>A0A8T0RM61</accession>
<dbReference type="OrthoDB" id="675760at2759"/>
<dbReference type="InterPro" id="IPR013083">
    <property type="entry name" value="Znf_RING/FYVE/PHD"/>
</dbReference>
<feature type="domain" description="SIAH-type" evidence="7">
    <location>
        <begin position="106"/>
        <end position="162"/>
    </location>
</feature>
<reference evidence="8" key="1">
    <citation type="submission" date="2020-05" db="EMBL/GenBank/DDBJ databases">
        <title>WGS assembly of Panicum virgatum.</title>
        <authorList>
            <person name="Lovell J.T."/>
            <person name="Jenkins J."/>
            <person name="Shu S."/>
            <person name="Juenger T.E."/>
            <person name="Schmutz J."/>
        </authorList>
    </citation>
    <scope>NUCLEOTIDE SEQUENCE</scope>
    <source>
        <strain evidence="8">AP13</strain>
    </source>
</reference>
<dbReference type="PANTHER" id="PTHR46632">
    <property type="entry name" value="E3 UBIQUITIN-PROTEIN LIGASE SINA-LIKE 4"/>
    <property type="match status" value="1"/>
</dbReference>
<gene>
    <name evidence="8" type="ORF">PVAP13_5NG189500</name>
</gene>
<evidence type="ECO:0000256" key="1">
    <source>
        <dbReference type="ARBA" id="ARBA00022723"/>
    </source>
</evidence>
<protein>
    <recommendedName>
        <fullName evidence="7">SIAH-type domain-containing protein</fullName>
    </recommendedName>
</protein>
<dbReference type="PANTHER" id="PTHR46632:SF16">
    <property type="entry name" value="E3 UBIQUITIN-PROTEIN LIGASE SINA-LIKE 10"/>
    <property type="match status" value="1"/>
</dbReference>
<evidence type="ECO:0000313" key="9">
    <source>
        <dbReference type="Proteomes" id="UP000823388"/>
    </source>
</evidence>
<keyword evidence="1" id="KW-0479">Metal-binding</keyword>
<keyword evidence="2 5" id="KW-0863">Zinc-finger</keyword>
<sequence>MNKKSAKRTRVPPAPASWSSPSKNPSTGRKGDDDEEVVEKNIWMDPDAQSVDCGICFMPYESEVFMCSNGHAACGKCCLRINRKCWCCDQSIGDIRCRPVENILAEMNTVCKFSKYGCAEVVKYVEKRRHEETCPRAPYGCPIDACSYVGLDLHAHLLDDHDDTVNFLRATRVTLRKGDPFRVLVQKRNPDATGLGSVFLLLNGGGVLAGRSLSLVCLGPRPEGNGEISYKMEVRGCQPGELSLAATAPCIRELEGFEAKKFLFVPDADWGPFGSVAVSIRIG</sequence>
<comment type="function">
    <text evidence="4">E3 ubiquitin-protein ligase that mediates ubiquitination and subsequent proteasomal degradation of target proteins. E3 ubiquitin ligases accept ubiquitin from an E2 ubiquitin-conjugating enzyme in the form of a thioester and then directly transfers the ubiquitin to targeted substrates. It probably triggers the ubiquitin-mediated degradation of different substrates.</text>
</comment>